<protein>
    <submittedName>
        <fullName evidence="2">Uncharacterized protein</fullName>
    </submittedName>
</protein>
<dbReference type="Proteomes" id="UP001560019">
    <property type="component" value="Unassembled WGS sequence"/>
</dbReference>
<keyword evidence="3" id="KW-1185">Reference proteome</keyword>
<feature type="compositionally biased region" description="Basic and acidic residues" evidence="1">
    <location>
        <begin position="26"/>
        <end position="45"/>
    </location>
</feature>
<feature type="compositionally biased region" description="Low complexity" evidence="1">
    <location>
        <begin position="8"/>
        <end position="25"/>
    </location>
</feature>
<comment type="caution">
    <text evidence="2">The sequence shown here is derived from an EMBL/GenBank/DDBJ whole genome shotgun (WGS) entry which is preliminary data.</text>
</comment>
<organism evidence="2 3">
    <name type="scientific">Rhodovulum iodosum</name>
    <dbReference type="NCBI Taxonomy" id="68291"/>
    <lineage>
        <taxon>Bacteria</taxon>
        <taxon>Pseudomonadati</taxon>
        <taxon>Pseudomonadota</taxon>
        <taxon>Alphaproteobacteria</taxon>
        <taxon>Rhodobacterales</taxon>
        <taxon>Paracoccaceae</taxon>
        <taxon>Rhodovulum</taxon>
    </lineage>
</organism>
<reference evidence="2 3" key="1">
    <citation type="submission" date="2024-06" db="EMBL/GenBank/DDBJ databases">
        <title>Genome of Rhodovulum iodosum, a marine photoferrotroph.</title>
        <authorList>
            <person name="Bianchini G."/>
            <person name="Nikeleit V."/>
            <person name="Kappler A."/>
            <person name="Bryce C."/>
            <person name="Sanchez-Baracaldo P."/>
        </authorList>
    </citation>
    <scope>NUCLEOTIDE SEQUENCE [LARGE SCALE GENOMIC DNA]</scope>
    <source>
        <strain evidence="2 3">UT/N1</strain>
    </source>
</reference>
<evidence type="ECO:0000256" key="1">
    <source>
        <dbReference type="SAM" id="MobiDB-lite"/>
    </source>
</evidence>
<sequence>MSFKDLTARAAAAIQPKPAETAATPAKEKEPKATGKDAPPKSKTS</sequence>
<evidence type="ECO:0000313" key="2">
    <source>
        <dbReference type="EMBL" id="MEX5728675.1"/>
    </source>
</evidence>
<dbReference type="EMBL" id="JBEHHI010000002">
    <property type="protein sequence ID" value="MEX5728675.1"/>
    <property type="molecule type" value="Genomic_DNA"/>
</dbReference>
<gene>
    <name evidence="2" type="ORF">Ga0609869_002028</name>
</gene>
<proteinExistence type="predicted"/>
<name>A0ABV3XTL7_9RHOB</name>
<accession>A0ABV3XTL7</accession>
<feature type="region of interest" description="Disordered" evidence="1">
    <location>
        <begin position="1"/>
        <end position="45"/>
    </location>
</feature>
<evidence type="ECO:0000313" key="3">
    <source>
        <dbReference type="Proteomes" id="UP001560019"/>
    </source>
</evidence>